<dbReference type="InterPro" id="IPR008979">
    <property type="entry name" value="Galactose-bd-like_sf"/>
</dbReference>
<dbReference type="AlphaFoldDB" id="A0A4R8DI36"/>
<name>A0A4R8DI36_9BACT</name>
<dbReference type="Pfam" id="PF17132">
    <property type="entry name" value="Glyco_hydro_106"/>
    <property type="match status" value="2"/>
</dbReference>
<dbReference type="Gene3D" id="2.60.120.260">
    <property type="entry name" value="Galactose-binding domain-like"/>
    <property type="match status" value="1"/>
</dbReference>
<protein>
    <submittedName>
        <fullName evidence="3">Concanavalin A-like lectin/glucanase superfamily protein</fullName>
    </submittedName>
</protein>
<dbReference type="SUPFAM" id="SSF49785">
    <property type="entry name" value="Galactose-binding domain-like"/>
    <property type="match status" value="1"/>
</dbReference>
<comment type="caution">
    <text evidence="3">The sequence shown here is derived from an EMBL/GenBank/DDBJ whole genome shotgun (WGS) entry which is preliminary data.</text>
</comment>
<keyword evidence="3" id="KW-0430">Lectin</keyword>
<organism evidence="3 4">
    <name type="scientific">Dinghuibacter silviterrae</name>
    <dbReference type="NCBI Taxonomy" id="1539049"/>
    <lineage>
        <taxon>Bacteria</taxon>
        <taxon>Pseudomonadati</taxon>
        <taxon>Bacteroidota</taxon>
        <taxon>Chitinophagia</taxon>
        <taxon>Chitinophagales</taxon>
        <taxon>Chitinophagaceae</taxon>
        <taxon>Dinghuibacter</taxon>
    </lineage>
</organism>
<evidence type="ECO:0000256" key="2">
    <source>
        <dbReference type="ARBA" id="ARBA00022801"/>
    </source>
</evidence>
<keyword evidence="4" id="KW-1185">Reference proteome</keyword>
<dbReference type="SUPFAM" id="SSF49899">
    <property type="entry name" value="Concanavalin A-like lectins/glucanases"/>
    <property type="match status" value="1"/>
</dbReference>
<reference evidence="3 4" key="1">
    <citation type="submission" date="2019-03" db="EMBL/GenBank/DDBJ databases">
        <title>Genomic Encyclopedia of Type Strains, Phase IV (KMG-IV): sequencing the most valuable type-strain genomes for metagenomic binning, comparative biology and taxonomic classification.</title>
        <authorList>
            <person name="Goeker M."/>
        </authorList>
    </citation>
    <scope>NUCLEOTIDE SEQUENCE [LARGE SCALE GENOMIC DNA]</scope>
    <source>
        <strain evidence="3 4">DSM 100059</strain>
    </source>
</reference>
<dbReference type="GO" id="GO:0004553">
    <property type="term" value="F:hydrolase activity, hydrolyzing O-glycosyl compounds"/>
    <property type="evidence" value="ECO:0007669"/>
    <property type="project" value="UniProtKB-ARBA"/>
</dbReference>
<dbReference type="EMBL" id="SODV01000002">
    <property type="protein sequence ID" value="TDW96954.1"/>
    <property type="molecule type" value="Genomic_DNA"/>
</dbReference>
<evidence type="ECO:0000313" key="4">
    <source>
        <dbReference type="Proteomes" id="UP000294498"/>
    </source>
</evidence>
<dbReference type="Gene3D" id="2.60.120.200">
    <property type="match status" value="1"/>
</dbReference>
<dbReference type="GO" id="GO:0005975">
    <property type="term" value="P:carbohydrate metabolic process"/>
    <property type="evidence" value="ECO:0007669"/>
    <property type="project" value="UniProtKB-ARBA"/>
</dbReference>
<dbReference type="Pfam" id="PF13385">
    <property type="entry name" value="Laminin_G_3"/>
    <property type="match status" value="1"/>
</dbReference>
<keyword evidence="1" id="KW-0732">Signal</keyword>
<dbReference type="InterPro" id="IPR013320">
    <property type="entry name" value="ConA-like_dom_sf"/>
</dbReference>
<sequence length="1224" mass="135399">MASAGVWLLPASAGEDGLLQGFRNPPSSARPLTYWTWMNGHITREGITMDLEAMRRMGIGGAIGFDVALGIPRGPVDYASETWMELVRHAVMEADRLGLEFFLQNAPGYSGSGGPWITPEMSMQQLVWTEARAQGGQIDLDIPQPYARQGYYRDAFVLAYPALPVEGVLMKDRVAAITLNGQEIDAQLLLDGNPETKLRLDRNSQLCFRLDGPFEARAITIYRQPETPLDAFDGPRDYPPVFDLECSDDGTRFAPVCRIHMPALRAMNTPGAQSFAPVRASWYRLIPQSPTWISGMELHSGPRLAGWPGKTNYTGGNAGGETPSFPRELVIAPGSVLDITASMDISGRLRWTAPEARAWTILRIGHTTTGEMPAAHPDSAPGLELDKLRKEALDQHFTHFLTPLIQRLKPFAGKAFRGIMSDSWEAGKQNWTREFPGVFKQSRGYDIIPWMPAMTGRIVGSIQDTERFLWDMRRVQADMLAENFYGHLHQKCRAGGLQLYAEPYGDGTFDSLQVATHLDVTMSEFWSRYIYGSDDTSKQAASAAHALGQKVAAAEAFTGMPATSKWTDYPYSLKAEGDYFFTLGVNRLVFHTFVHQPYTTGRPGMTMGPFGSHFDRHNTWTEQAHAWTRYLARAQYLLQQGHFVADACCFKGDEPQSGVPDTYAFMPAGYVCDVVGPDALRRFSIERGRILLPGGMTYRLCVLAEGAVITPATQALLDALVGQGMVLVPQHSVRDALNFPPDFSYTADRKDAVLHYVHRRVGDTDVYMVANHRRRPERVNVSFRVTGRRPEIWNAESGVVHVPPCYDVRDGRTYIPLDMEPAGALFVIFGKTPATPARTTIHKDGRVLLDTRPFPTGIPGPYPDVVNDFSITLWAKPDTFAHPGKSFLFHSCEGTSIYGPGHASVGMSAGQNIVRVYERATGAPREVLSANGPLQGWTHLALVYQAGKPTLYLDGRLSAQGEGSGLLVHPGLDTLPAEDQFSSFFEGNNTPPILMHEALSPQAVADLFHQGLPAPEKPPALTLGLVWENGHYDFGEITGCYQVDVDGPWSLHLQESAVFTLSALTSLRLHPDFDVAHFSGTASYRKTVQLPGPGRDRRVFIDLGRVEVIAEVYVNGRSTGIAWKEPYRVDITAALRPGANDLDIRVTTLWPNRLIGDEYLSVENEYTKDHSIERLPAWFVGNQPKPGDRKTFAVWKDFDKDAPLLEAGLLGPVRVYGAVEKTFV</sequence>
<keyword evidence="2" id="KW-0378">Hydrolase</keyword>
<dbReference type="PANTHER" id="PTHR43817">
    <property type="entry name" value="GLYCOSYL HYDROLASE"/>
    <property type="match status" value="1"/>
</dbReference>
<dbReference type="NCBIfam" id="NF045579">
    <property type="entry name" value="rhamnoside_JR"/>
    <property type="match status" value="1"/>
</dbReference>
<proteinExistence type="predicted"/>
<gene>
    <name evidence="3" type="ORF">EDB95_4790</name>
</gene>
<dbReference type="GO" id="GO:0030246">
    <property type="term" value="F:carbohydrate binding"/>
    <property type="evidence" value="ECO:0007669"/>
    <property type="project" value="UniProtKB-KW"/>
</dbReference>
<dbReference type="RefSeq" id="WP_162852755.1">
    <property type="nucleotide sequence ID" value="NZ_SODV01000002.1"/>
</dbReference>
<dbReference type="PANTHER" id="PTHR43817:SF1">
    <property type="entry name" value="HYDROLASE, FAMILY 43, PUTATIVE (AFU_ORTHOLOGUE AFUA_3G01660)-RELATED"/>
    <property type="match status" value="1"/>
</dbReference>
<dbReference type="Proteomes" id="UP000294498">
    <property type="component" value="Unassembled WGS sequence"/>
</dbReference>
<evidence type="ECO:0000313" key="3">
    <source>
        <dbReference type="EMBL" id="TDW96954.1"/>
    </source>
</evidence>
<accession>A0A4R8DI36</accession>
<evidence type="ECO:0000256" key="1">
    <source>
        <dbReference type="ARBA" id="ARBA00022729"/>
    </source>
</evidence>